<dbReference type="GO" id="GO:0005975">
    <property type="term" value="P:carbohydrate metabolic process"/>
    <property type="evidence" value="ECO:0007669"/>
    <property type="project" value="InterPro"/>
</dbReference>
<sequence>MTTALLQLEDHLTRLTLAPDLGGAIANWQLLDGRPLLRHADAEALAAGTPRRLGCYPLAPWSNRIGNGGFALPDGWLALEPNSPDPYPIHGSAWQQPWDLLEQRDSLVRLGLESRQPFAYRAEQRFQLQAGQLDIRLRVTHQDPRATWYGLGLHPYFPRSANTRLLAAADSAWLCGADKLPTERVALPAGWDFSTAAALPDGLVDNGFAGWPGRCGILQTDLGYRLDCSASGCDSFLLFCPEGQGFFCFEPVTHPVNAHHLPGRPGLRLLAAGESLEIGWSMAVSLL</sequence>
<dbReference type="GO" id="GO:0016853">
    <property type="term" value="F:isomerase activity"/>
    <property type="evidence" value="ECO:0007669"/>
    <property type="project" value="InterPro"/>
</dbReference>
<dbReference type="AlphaFoldDB" id="S6BBA8"/>
<evidence type="ECO:0000313" key="1">
    <source>
        <dbReference type="EMBL" id="BAN46354.1"/>
    </source>
</evidence>
<dbReference type="Gene3D" id="2.70.98.10">
    <property type="match status" value="1"/>
</dbReference>
<dbReference type="HOGENOM" id="CLU_052486_0_1_6"/>
<gene>
    <name evidence="1" type="ORF">PCA10_06220</name>
</gene>
<protein>
    <submittedName>
        <fullName evidence="1">Putative aldose 1-epimerase</fullName>
    </submittedName>
</protein>
<organism evidence="1 2">
    <name type="scientific">Metapseudomonas resinovorans NBRC 106553</name>
    <dbReference type="NCBI Taxonomy" id="1245471"/>
    <lineage>
        <taxon>Bacteria</taxon>
        <taxon>Pseudomonadati</taxon>
        <taxon>Pseudomonadota</taxon>
        <taxon>Gammaproteobacteria</taxon>
        <taxon>Pseudomonadales</taxon>
        <taxon>Pseudomonadaceae</taxon>
        <taxon>Metapseudomonas</taxon>
    </lineage>
</organism>
<dbReference type="InterPro" id="IPR014718">
    <property type="entry name" value="GH-type_carb-bd"/>
</dbReference>
<accession>S6BBA8</accession>
<proteinExistence type="predicted"/>
<dbReference type="KEGG" id="pre:PCA10_06220"/>
<dbReference type="STRING" id="1245471.PCA10_06220"/>
<dbReference type="InterPro" id="IPR008183">
    <property type="entry name" value="Aldose_1/G6P_1-epimerase"/>
</dbReference>
<evidence type="ECO:0000313" key="2">
    <source>
        <dbReference type="Proteomes" id="UP000015503"/>
    </source>
</evidence>
<dbReference type="Pfam" id="PF01263">
    <property type="entry name" value="Aldose_epim"/>
    <property type="match status" value="1"/>
</dbReference>
<dbReference type="CDD" id="cd09021">
    <property type="entry name" value="Aldose_epim_Ec_YphB"/>
    <property type="match status" value="1"/>
</dbReference>
<dbReference type="SUPFAM" id="SSF74650">
    <property type="entry name" value="Galactose mutarotase-like"/>
    <property type="match status" value="1"/>
</dbReference>
<dbReference type="EMBL" id="AP013068">
    <property type="protein sequence ID" value="BAN46354.1"/>
    <property type="molecule type" value="Genomic_DNA"/>
</dbReference>
<keyword evidence="2" id="KW-1185">Reference proteome</keyword>
<reference evidence="1 2" key="1">
    <citation type="journal article" date="2013" name="Genome Announc.">
        <title>Complete Genome Sequence of the Carbazole Degrader Pseudomonas resinovorans Strain CA10 (NBRC 106553).</title>
        <authorList>
            <person name="Shintani M."/>
            <person name="Hosoyama A."/>
            <person name="Ohji S."/>
            <person name="Tsuchikane K."/>
            <person name="Takarada H."/>
            <person name="Yamazoe A."/>
            <person name="Fujita N."/>
            <person name="Nojiri H."/>
        </authorList>
    </citation>
    <scope>NUCLEOTIDE SEQUENCE [LARGE SCALE GENOMIC DNA]</scope>
    <source>
        <strain evidence="1 2">NBRC 106553</strain>
    </source>
</reference>
<dbReference type="RefSeq" id="WP_016490556.1">
    <property type="nucleotide sequence ID" value="NC_021499.1"/>
</dbReference>
<dbReference type="eggNOG" id="COG2017">
    <property type="taxonomic scope" value="Bacteria"/>
</dbReference>
<dbReference type="OrthoDB" id="9808779at2"/>
<dbReference type="GO" id="GO:0030246">
    <property type="term" value="F:carbohydrate binding"/>
    <property type="evidence" value="ECO:0007669"/>
    <property type="project" value="InterPro"/>
</dbReference>
<dbReference type="PATRIC" id="fig|1245471.3.peg.628"/>
<dbReference type="Proteomes" id="UP000015503">
    <property type="component" value="Chromosome"/>
</dbReference>
<dbReference type="InterPro" id="IPR011013">
    <property type="entry name" value="Gal_mutarotase_sf_dom"/>
</dbReference>
<name>S6BBA8_METRE</name>